<accession>A0A099JTQ3</accession>
<keyword evidence="1" id="KW-1133">Transmembrane helix</keyword>
<dbReference type="EMBL" id="JACHBQ010000001">
    <property type="protein sequence ID" value="MBB5642410.1"/>
    <property type="molecule type" value="Genomic_DNA"/>
</dbReference>
<sequence length="96" mass="10033">MTATLKIILSVFTGLVLGVTLVFLTLVAAVTYAFATGTTATVPGMLTAWFTTENNLPALNFEPNGTGLMVAVFIVTAIVVALAVRLTLKHKHSPAS</sequence>
<dbReference type="EMBL" id="JPXF01000003">
    <property type="protein sequence ID" value="KGJ81779.1"/>
    <property type="molecule type" value="Genomic_DNA"/>
</dbReference>
<reference evidence="3 5" key="2">
    <citation type="submission" date="2020-08" db="EMBL/GenBank/DDBJ databases">
        <title>Sequencing the genomes of 1000 actinobacteria strains.</title>
        <authorList>
            <person name="Klenk H.-P."/>
        </authorList>
    </citation>
    <scope>NUCLEOTIDE SEQUENCE [LARGE SCALE GENOMIC DNA]</scope>
    <source>
        <strain evidence="3 5">DSM 21065</strain>
    </source>
</reference>
<keyword evidence="1" id="KW-0472">Membrane</keyword>
<evidence type="ECO:0000313" key="5">
    <source>
        <dbReference type="Proteomes" id="UP000561726"/>
    </source>
</evidence>
<dbReference type="STRING" id="1001240.GY21_01510"/>
<gene>
    <name evidence="3" type="ORF">BJ997_002958</name>
    <name evidence="2" type="ORF">GY21_01510</name>
</gene>
<comment type="caution">
    <text evidence="2">The sequence shown here is derived from an EMBL/GenBank/DDBJ whole genome shotgun (WGS) entry which is preliminary data.</text>
</comment>
<dbReference type="Proteomes" id="UP000029864">
    <property type="component" value="Unassembled WGS sequence"/>
</dbReference>
<dbReference type="eggNOG" id="ENOG503289K">
    <property type="taxonomic scope" value="Bacteria"/>
</dbReference>
<feature type="transmembrane region" description="Helical" evidence="1">
    <location>
        <begin position="7"/>
        <end position="35"/>
    </location>
</feature>
<dbReference type="OrthoDB" id="5150136at2"/>
<dbReference type="AlphaFoldDB" id="A0A099JTQ3"/>
<evidence type="ECO:0000313" key="2">
    <source>
        <dbReference type="EMBL" id="KGJ81779.1"/>
    </source>
</evidence>
<evidence type="ECO:0000313" key="3">
    <source>
        <dbReference type="EMBL" id="MBB5642410.1"/>
    </source>
</evidence>
<evidence type="ECO:0000313" key="4">
    <source>
        <dbReference type="Proteomes" id="UP000029864"/>
    </source>
</evidence>
<name>A0A099JTQ3_9MICO</name>
<protein>
    <submittedName>
        <fullName evidence="3">Putative membrane protein</fullName>
    </submittedName>
</protein>
<organism evidence="2 4">
    <name type="scientific">Cryobacterium roopkundense</name>
    <dbReference type="NCBI Taxonomy" id="1001240"/>
    <lineage>
        <taxon>Bacteria</taxon>
        <taxon>Bacillati</taxon>
        <taxon>Actinomycetota</taxon>
        <taxon>Actinomycetes</taxon>
        <taxon>Micrococcales</taxon>
        <taxon>Microbacteriaceae</taxon>
        <taxon>Cryobacterium</taxon>
    </lineage>
</organism>
<feature type="transmembrane region" description="Helical" evidence="1">
    <location>
        <begin position="67"/>
        <end position="88"/>
    </location>
</feature>
<dbReference type="Proteomes" id="UP000561726">
    <property type="component" value="Unassembled WGS sequence"/>
</dbReference>
<reference evidence="2 4" key="1">
    <citation type="submission" date="2014-08" db="EMBL/GenBank/DDBJ databases">
        <authorList>
            <person name="Sisinthy S."/>
        </authorList>
    </citation>
    <scope>NUCLEOTIDE SEQUENCE [LARGE SCALE GENOMIC DNA]</scope>
    <source>
        <strain evidence="2 4">RuG17</strain>
    </source>
</reference>
<evidence type="ECO:0000256" key="1">
    <source>
        <dbReference type="SAM" id="Phobius"/>
    </source>
</evidence>
<dbReference type="RefSeq" id="WP_035834725.1">
    <property type="nucleotide sequence ID" value="NZ_JACHBQ010000001.1"/>
</dbReference>
<keyword evidence="1" id="KW-0812">Transmembrane</keyword>
<proteinExistence type="predicted"/>
<keyword evidence="4" id="KW-1185">Reference proteome</keyword>